<proteinExistence type="predicted"/>
<organism evidence="2 3">
    <name type="scientific">Cocleimonas flava</name>
    <dbReference type="NCBI Taxonomy" id="634765"/>
    <lineage>
        <taxon>Bacteria</taxon>
        <taxon>Pseudomonadati</taxon>
        <taxon>Pseudomonadota</taxon>
        <taxon>Gammaproteobacteria</taxon>
        <taxon>Thiotrichales</taxon>
        <taxon>Thiotrichaceae</taxon>
        <taxon>Cocleimonas</taxon>
    </lineage>
</organism>
<evidence type="ECO:0000256" key="1">
    <source>
        <dbReference type="SAM" id="MobiDB-lite"/>
    </source>
</evidence>
<dbReference type="EMBL" id="SMFQ01000005">
    <property type="protein sequence ID" value="TCJ83241.1"/>
    <property type="molecule type" value="Genomic_DNA"/>
</dbReference>
<feature type="compositionally biased region" description="Polar residues" evidence="1">
    <location>
        <begin position="93"/>
        <end position="104"/>
    </location>
</feature>
<evidence type="ECO:0000313" key="2">
    <source>
        <dbReference type="EMBL" id="TCJ83241.1"/>
    </source>
</evidence>
<feature type="region of interest" description="Disordered" evidence="1">
    <location>
        <begin position="84"/>
        <end position="104"/>
    </location>
</feature>
<keyword evidence="3" id="KW-1185">Reference proteome</keyword>
<gene>
    <name evidence="2" type="ORF">EV695_3981</name>
</gene>
<comment type="caution">
    <text evidence="2">The sequence shown here is derived from an EMBL/GenBank/DDBJ whole genome shotgun (WGS) entry which is preliminary data.</text>
</comment>
<evidence type="ECO:0000313" key="3">
    <source>
        <dbReference type="Proteomes" id="UP000294887"/>
    </source>
</evidence>
<accession>A0A4R1EYX2</accession>
<sequence>MNFLTMNIYVNAWLDCHNPHISIHNKFDGDLMAFFNSQKVSQLIESGEVSVSDFESSDENTRSELISTLLSFKFSDSMKDEFDKKMGSKTSEKTSQSGNDLVWT</sequence>
<dbReference type="AlphaFoldDB" id="A0A4R1EYX2"/>
<name>A0A4R1EYX2_9GAMM</name>
<dbReference type="OrthoDB" id="6400925at2"/>
<dbReference type="Proteomes" id="UP000294887">
    <property type="component" value="Unassembled WGS sequence"/>
</dbReference>
<reference evidence="2 3" key="1">
    <citation type="submission" date="2019-03" db="EMBL/GenBank/DDBJ databases">
        <title>Genomic Encyclopedia of Type Strains, Phase IV (KMG-IV): sequencing the most valuable type-strain genomes for metagenomic binning, comparative biology and taxonomic classification.</title>
        <authorList>
            <person name="Goeker M."/>
        </authorList>
    </citation>
    <scope>NUCLEOTIDE SEQUENCE [LARGE SCALE GENOMIC DNA]</scope>
    <source>
        <strain evidence="2 3">DSM 24830</strain>
    </source>
</reference>
<dbReference type="RefSeq" id="WP_131907716.1">
    <property type="nucleotide sequence ID" value="NZ_BAAAFU010000007.1"/>
</dbReference>
<protein>
    <submittedName>
        <fullName evidence="2">Uncharacterized protein</fullName>
    </submittedName>
</protein>